<evidence type="ECO:0000313" key="2">
    <source>
        <dbReference type="Proteomes" id="UP001596548"/>
    </source>
</evidence>
<accession>A0ABW2I363</accession>
<name>A0ABW2I363_9ACTN</name>
<organism evidence="1 2">
    <name type="scientific">Paractinoplanes rhizophilus</name>
    <dbReference type="NCBI Taxonomy" id="1416877"/>
    <lineage>
        <taxon>Bacteria</taxon>
        <taxon>Bacillati</taxon>
        <taxon>Actinomycetota</taxon>
        <taxon>Actinomycetes</taxon>
        <taxon>Micromonosporales</taxon>
        <taxon>Micromonosporaceae</taxon>
        <taxon>Paractinoplanes</taxon>
    </lineage>
</organism>
<reference evidence="2" key="1">
    <citation type="journal article" date="2019" name="Int. J. Syst. Evol. Microbiol.">
        <title>The Global Catalogue of Microorganisms (GCM) 10K type strain sequencing project: providing services to taxonomists for standard genome sequencing and annotation.</title>
        <authorList>
            <consortium name="The Broad Institute Genomics Platform"/>
            <consortium name="The Broad Institute Genome Sequencing Center for Infectious Disease"/>
            <person name="Wu L."/>
            <person name="Ma J."/>
        </authorList>
    </citation>
    <scope>NUCLEOTIDE SEQUENCE [LARGE SCALE GENOMIC DNA]</scope>
    <source>
        <strain evidence="2">XZYJT-10</strain>
    </source>
</reference>
<evidence type="ECO:0008006" key="3">
    <source>
        <dbReference type="Google" id="ProtNLM"/>
    </source>
</evidence>
<evidence type="ECO:0000313" key="1">
    <source>
        <dbReference type="EMBL" id="MFC7279355.1"/>
    </source>
</evidence>
<dbReference type="Proteomes" id="UP001596548">
    <property type="component" value="Unassembled WGS sequence"/>
</dbReference>
<sequence length="126" mass="13766">MTAVESRVRDFFEVFAGASDDLDVLGRCFADPFLSADPAGTRAVPKDVFLQALPRRTKMFADAGVGPAALTSLDAERLDAHYLMVRTGWDAPRVAGGEPVHLESSFLLHDDGDHLRIVLYLNHQGL</sequence>
<proteinExistence type="predicted"/>
<gene>
    <name evidence="1" type="ORF">ACFQS1_35785</name>
</gene>
<comment type="caution">
    <text evidence="1">The sequence shown here is derived from an EMBL/GenBank/DDBJ whole genome shotgun (WGS) entry which is preliminary data.</text>
</comment>
<dbReference type="EMBL" id="JBHTBJ010000049">
    <property type="protein sequence ID" value="MFC7279355.1"/>
    <property type="molecule type" value="Genomic_DNA"/>
</dbReference>
<keyword evidence="2" id="KW-1185">Reference proteome</keyword>
<dbReference type="RefSeq" id="WP_378976603.1">
    <property type="nucleotide sequence ID" value="NZ_JBHTBJ010000049.1"/>
</dbReference>
<protein>
    <recommendedName>
        <fullName evidence="3">SnoaL-like domain-containing protein</fullName>
    </recommendedName>
</protein>